<proteinExistence type="predicted"/>
<dbReference type="EMBL" id="JPKR02000005">
    <property type="protein sequence ID" value="KGD79696.1"/>
    <property type="molecule type" value="Genomic_DNA"/>
</dbReference>
<dbReference type="OrthoDB" id="6497677at2"/>
<evidence type="ECO:0000313" key="2">
    <source>
        <dbReference type="Proteomes" id="UP000029577"/>
    </source>
</evidence>
<protein>
    <recommendedName>
        <fullName evidence="3">Prophage protein</fullName>
    </recommendedName>
</protein>
<dbReference type="STRING" id="642227.HA49_01620"/>
<evidence type="ECO:0000313" key="1">
    <source>
        <dbReference type="EMBL" id="KGD79696.1"/>
    </source>
</evidence>
<organism evidence="1 2">
    <name type="scientific">Tatumella morbirosei</name>
    <dbReference type="NCBI Taxonomy" id="642227"/>
    <lineage>
        <taxon>Bacteria</taxon>
        <taxon>Pseudomonadati</taxon>
        <taxon>Pseudomonadota</taxon>
        <taxon>Gammaproteobacteria</taxon>
        <taxon>Enterobacterales</taxon>
        <taxon>Erwiniaceae</taxon>
        <taxon>Tatumella</taxon>
    </lineage>
</organism>
<dbReference type="Proteomes" id="UP000029577">
    <property type="component" value="Unassembled WGS sequence"/>
</dbReference>
<comment type="caution">
    <text evidence="1">The sequence shown here is derived from an EMBL/GenBank/DDBJ whole genome shotgun (WGS) entry which is preliminary data.</text>
</comment>
<reference evidence="1" key="1">
    <citation type="submission" date="2014-12" db="EMBL/GenBank/DDBJ databases">
        <title>The draft genome of the Tatumella morbirosei type strain, LMG23360T isolated from pineapple rot.</title>
        <authorList>
            <person name="Smits T.H."/>
            <person name="Palmer M."/>
            <person name="Venter S.N."/>
            <person name="Duffy B."/>
            <person name="Steenkamp E.T."/>
            <person name="Chan W.Y."/>
            <person name="Coutinho T.A."/>
            <person name="Coetzee M.P."/>
            <person name="De Maayer P."/>
        </authorList>
    </citation>
    <scope>NUCLEOTIDE SEQUENCE [LARGE SCALE GENOMIC DNA]</scope>
    <source>
        <strain evidence="1">LMG 23360</strain>
    </source>
</reference>
<name>A0A095TS83_9GAMM</name>
<gene>
    <name evidence="1" type="ORF">HA49_01620</name>
</gene>
<accession>A0A095TS83</accession>
<dbReference type="RefSeq" id="WP_038016087.1">
    <property type="nucleotide sequence ID" value="NZ_JPKR02000005.1"/>
</dbReference>
<evidence type="ECO:0008006" key="3">
    <source>
        <dbReference type="Google" id="ProtNLM"/>
    </source>
</evidence>
<dbReference type="AlphaFoldDB" id="A0A095TS83"/>
<sequence length="69" mass="7779">MTIQLVDAACQVEQAEAVLSMWLEFTSDKEEASKIGAILTLLYGVYQAIDRANQEISDLKHPQLKERRA</sequence>
<keyword evidence="2" id="KW-1185">Reference proteome</keyword>